<proteinExistence type="inferred from homology"/>
<comment type="caution">
    <text evidence="5">The sequence shown here is derived from an EMBL/GenBank/DDBJ whole genome shotgun (WGS) entry which is preliminary data.</text>
</comment>
<dbReference type="SUPFAM" id="SSF56176">
    <property type="entry name" value="FAD-binding/transporter-associated domain-like"/>
    <property type="match status" value="1"/>
</dbReference>
<dbReference type="InterPro" id="IPR050432">
    <property type="entry name" value="FAD-linked_Oxidoreductases_BP"/>
</dbReference>
<evidence type="ECO:0000313" key="6">
    <source>
        <dbReference type="Proteomes" id="UP000521872"/>
    </source>
</evidence>
<evidence type="ECO:0000313" key="5">
    <source>
        <dbReference type="EMBL" id="KAF4613051.1"/>
    </source>
</evidence>
<dbReference type="InterPro" id="IPR016166">
    <property type="entry name" value="FAD-bd_PCMH"/>
</dbReference>
<evidence type="ECO:0000256" key="2">
    <source>
        <dbReference type="ARBA" id="ARBA00023002"/>
    </source>
</evidence>
<sequence length="608" mass="67140">MLLRLTRLCVLVLTLGIISSVDAQNSAPDARPSSRTCKCMPGDACYPTSQQWDQFSSRLSRPLVRDQRPLGAVCFRDSGEFNYRACSYRTRRINDPIYRAGLSNAAQFTTFEALVNGTTVQQCDFSGPMANGTCFQGRVPPNAVNVTNAADVQEAVRFASRHNLRLIVRNSGHELMGRSMGVGALEVFTHNLQKIEFTDHFVPEGAPPQTQGEYAVTMGSGVSWNTAYAQADIHNRSLPGGLSPYGTVGAAGGWVLGGGHSALSRYYGLGVDNVLQMKVVLPNATYATVNKYRDPDLFWALRGGGGPSFGIVIEMTVRTHPNPPYTAMFWVGQAQDNASYTNLFELWNRYNNPLNEAGWSGVMPFFNRTIFLTMLAQGNPPYDPQAMPLMQSFHQAARYMPGVTVLTEQFVPYRSFGDFNYDNLVNTTVPHGFNFTASLPGPPHSVTSSWLLPWNITAPENARPLAKIYTNLPGGTHYMVGGGPVSTNDPSEVSITPAWRNITTSLIILPTGILGIDDPTSSLEAIRRSSYEQTQVFRELAPPPFGGQYLNEGDYYEENWQAAYWGPNYPRLLAVKRRIDPKDLLIVRKGVNSEDWDEEIICKTPSSQ</sequence>
<name>A0A8H4QLH0_9AGAR</name>
<evidence type="ECO:0000259" key="4">
    <source>
        <dbReference type="PROSITE" id="PS51387"/>
    </source>
</evidence>
<keyword evidence="2" id="KW-0560">Oxidoreductase</keyword>
<comment type="similarity">
    <text evidence="1">Belongs to the oxygen-dependent FAD-linked oxidoreductase family.</text>
</comment>
<dbReference type="PROSITE" id="PS51387">
    <property type="entry name" value="FAD_PCMH"/>
    <property type="match status" value="1"/>
</dbReference>
<accession>A0A8H4QLH0</accession>
<dbReference type="GO" id="GO:0071949">
    <property type="term" value="F:FAD binding"/>
    <property type="evidence" value="ECO:0007669"/>
    <property type="project" value="InterPro"/>
</dbReference>
<keyword evidence="3" id="KW-0732">Signal</keyword>
<dbReference type="PANTHER" id="PTHR13878:SF91">
    <property type="entry name" value="FAD BINDING DOMAIN PROTEIN (AFU_ORTHOLOGUE AFUA_6G12070)-RELATED"/>
    <property type="match status" value="1"/>
</dbReference>
<dbReference type="InterPro" id="IPR036318">
    <property type="entry name" value="FAD-bd_PCMH-like_sf"/>
</dbReference>
<reference evidence="5 6" key="1">
    <citation type="submission" date="2019-12" db="EMBL/GenBank/DDBJ databases">
        <authorList>
            <person name="Floudas D."/>
            <person name="Bentzer J."/>
            <person name="Ahren D."/>
            <person name="Johansson T."/>
            <person name="Persson P."/>
            <person name="Tunlid A."/>
        </authorList>
    </citation>
    <scope>NUCLEOTIDE SEQUENCE [LARGE SCALE GENOMIC DNA]</scope>
    <source>
        <strain evidence="5 6">CBS 102.39</strain>
    </source>
</reference>
<dbReference type="AlphaFoldDB" id="A0A8H4QLH0"/>
<keyword evidence="6" id="KW-1185">Reference proteome</keyword>
<dbReference type="Pfam" id="PF01565">
    <property type="entry name" value="FAD_binding_4"/>
    <property type="match status" value="1"/>
</dbReference>
<dbReference type="InterPro" id="IPR016169">
    <property type="entry name" value="FAD-bd_PCMH_sub2"/>
</dbReference>
<organism evidence="5 6">
    <name type="scientific">Agrocybe pediades</name>
    <dbReference type="NCBI Taxonomy" id="84607"/>
    <lineage>
        <taxon>Eukaryota</taxon>
        <taxon>Fungi</taxon>
        <taxon>Dikarya</taxon>
        <taxon>Basidiomycota</taxon>
        <taxon>Agaricomycotina</taxon>
        <taxon>Agaricomycetes</taxon>
        <taxon>Agaricomycetidae</taxon>
        <taxon>Agaricales</taxon>
        <taxon>Agaricineae</taxon>
        <taxon>Strophariaceae</taxon>
        <taxon>Agrocybe</taxon>
    </lineage>
</organism>
<dbReference type="Gene3D" id="3.30.465.10">
    <property type="match status" value="2"/>
</dbReference>
<evidence type="ECO:0000256" key="1">
    <source>
        <dbReference type="ARBA" id="ARBA00005466"/>
    </source>
</evidence>
<dbReference type="InterPro" id="IPR012951">
    <property type="entry name" value="BBE"/>
</dbReference>
<dbReference type="PANTHER" id="PTHR13878">
    <property type="entry name" value="GULONOLACTONE OXIDASE"/>
    <property type="match status" value="1"/>
</dbReference>
<feature type="signal peptide" evidence="3">
    <location>
        <begin position="1"/>
        <end position="23"/>
    </location>
</feature>
<dbReference type="Proteomes" id="UP000521872">
    <property type="component" value="Unassembled WGS sequence"/>
</dbReference>
<gene>
    <name evidence="5" type="ORF">D9613_010701</name>
</gene>
<protein>
    <recommendedName>
        <fullName evidence="4">FAD-binding PCMH-type domain-containing protein</fullName>
    </recommendedName>
</protein>
<feature type="domain" description="FAD-binding PCMH-type" evidence="4">
    <location>
        <begin position="136"/>
        <end position="322"/>
    </location>
</feature>
<dbReference type="EMBL" id="JAACJL010000046">
    <property type="protein sequence ID" value="KAF4613051.1"/>
    <property type="molecule type" value="Genomic_DNA"/>
</dbReference>
<dbReference type="Pfam" id="PF08031">
    <property type="entry name" value="BBE"/>
    <property type="match status" value="1"/>
</dbReference>
<dbReference type="GO" id="GO:0016491">
    <property type="term" value="F:oxidoreductase activity"/>
    <property type="evidence" value="ECO:0007669"/>
    <property type="project" value="UniProtKB-KW"/>
</dbReference>
<dbReference type="InterPro" id="IPR006094">
    <property type="entry name" value="Oxid_FAD_bind_N"/>
</dbReference>
<feature type="chain" id="PRO_5034349482" description="FAD-binding PCMH-type domain-containing protein" evidence="3">
    <location>
        <begin position="24"/>
        <end position="608"/>
    </location>
</feature>
<evidence type="ECO:0000256" key="3">
    <source>
        <dbReference type="SAM" id="SignalP"/>
    </source>
</evidence>